<dbReference type="InterPro" id="IPR015915">
    <property type="entry name" value="Kelch-typ_b-propeller"/>
</dbReference>
<dbReference type="InterPro" id="IPR006652">
    <property type="entry name" value="Kelch_1"/>
</dbReference>
<dbReference type="InterPro" id="IPR013783">
    <property type="entry name" value="Ig-like_fold"/>
</dbReference>
<sequence length="607" mass="62723">MPSVLGARVSWLDGPVDSGAIVGSVSVDGVSSAGVVMPRVVGPAASQVTPAGVTALRLLNAATDQPIGNLVDGTVIDISGAKTFNVTAEAPGYGSVSFYLNGKLVRTESVAPFAVGGNDGSDFFAWNLPAGNYTLTSVPYVNKGGTGTAGASRTVSFVVRSGTTVPPPVSPPPATQGITSLKLVNAATDSPIGEFTAGTRLDLSGGKSYNVDAQLSPGYASVRFFLDGREIRVESTAPFTAGGNDGSDYFAWNLSVGSHTLTVVPYANKGGMGTAGVARTVNFSVSSGTAAPPVVPPTIPSSTPPATATFTQLNYSARAANPIARAESLTATYNNRVYTFGGFNQANGPVLRSDYFDLTTNSWTRIKDLPERLTHVGMTHDAENAYFVGGYVGTGYGYGQVFGSRRVWAYNFATDTYTPLPQLPQAYAAGGAALLGRELHYFGGQNANRADVKVHLVLNLDNPASGWQSGVPIPTARSHMGAVSYGGRIYAIAGQIGNDEGLTTLRTVEIYDPAANAWTNGAMVPAAVSHVTSATFEMGGRILLMGGEAAHGSPVRGVYAYNPATNAWTTLSPLPAARFSGVAGEVNGKIVFTTGSSSTTTWLATPV</sequence>
<dbReference type="KEGG" id="hbs:IPV69_11625"/>
<dbReference type="Proteomes" id="UP000593765">
    <property type="component" value="Chromosome"/>
</dbReference>
<reference evidence="1 2" key="1">
    <citation type="submission" date="2020-10" db="EMBL/GenBank/DDBJ databases">
        <title>Wide distribution of Phycisphaera-like planctomycetes from WD2101 soil group in peatlands and genome analysis of the first cultivated representative.</title>
        <authorList>
            <person name="Dedysh S.N."/>
            <person name="Beletsky A.V."/>
            <person name="Ivanova A."/>
            <person name="Kulichevskaya I.S."/>
            <person name="Suzina N.E."/>
            <person name="Philippov D.A."/>
            <person name="Rakitin A.L."/>
            <person name="Mardanov A.V."/>
            <person name="Ravin N.V."/>
        </authorList>
    </citation>
    <scope>NUCLEOTIDE SEQUENCE [LARGE SCALE GENOMIC DNA]</scope>
    <source>
        <strain evidence="1 2">M1803</strain>
    </source>
</reference>
<dbReference type="PANTHER" id="PTHR46773:SF5">
    <property type="entry name" value="OS04G0487100 PROTEIN"/>
    <property type="match status" value="1"/>
</dbReference>
<accession>A0A7M2X2G8</accession>
<dbReference type="AlphaFoldDB" id="A0A7M2X2G8"/>
<name>A0A7M2X2G8_9BACT</name>
<organism evidence="1 2">
    <name type="scientific">Humisphaera borealis</name>
    <dbReference type="NCBI Taxonomy" id="2807512"/>
    <lineage>
        <taxon>Bacteria</taxon>
        <taxon>Pseudomonadati</taxon>
        <taxon>Planctomycetota</taxon>
        <taxon>Phycisphaerae</taxon>
        <taxon>Tepidisphaerales</taxon>
        <taxon>Tepidisphaeraceae</taxon>
        <taxon>Humisphaera</taxon>
    </lineage>
</organism>
<proteinExistence type="predicted"/>
<dbReference type="SMART" id="SM00612">
    <property type="entry name" value="Kelch"/>
    <property type="match status" value="4"/>
</dbReference>
<gene>
    <name evidence="1" type="ORF">IPV69_11625</name>
</gene>
<dbReference type="PANTHER" id="PTHR46773">
    <property type="match status" value="1"/>
</dbReference>
<evidence type="ECO:0000313" key="2">
    <source>
        <dbReference type="Proteomes" id="UP000593765"/>
    </source>
</evidence>
<evidence type="ECO:0000313" key="1">
    <source>
        <dbReference type="EMBL" id="QOV91957.1"/>
    </source>
</evidence>
<dbReference type="Gene3D" id="2.120.10.80">
    <property type="entry name" value="Kelch-type beta propeller"/>
    <property type="match status" value="2"/>
</dbReference>
<dbReference type="InterPro" id="IPR053256">
    <property type="entry name" value="Kelch_repeat-containing"/>
</dbReference>
<protein>
    <recommendedName>
        <fullName evidence="3">Kelch-like protein</fullName>
    </recommendedName>
</protein>
<evidence type="ECO:0008006" key="3">
    <source>
        <dbReference type="Google" id="ProtNLM"/>
    </source>
</evidence>
<dbReference type="SUPFAM" id="SSF117281">
    <property type="entry name" value="Kelch motif"/>
    <property type="match status" value="1"/>
</dbReference>
<dbReference type="EMBL" id="CP063458">
    <property type="protein sequence ID" value="QOV91957.1"/>
    <property type="molecule type" value="Genomic_DNA"/>
</dbReference>
<keyword evidence="2" id="KW-1185">Reference proteome</keyword>
<dbReference type="Gene3D" id="2.60.40.10">
    <property type="entry name" value="Immunoglobulins"/>
    <property type="match status" value="2"/>
</dbReference>
<dbReference type="Pfam" id="PF01344">
    <property type="entry name" value="Kelch_1"/>
    <property type="match status" value="3"/>
</dbReference>